<dbReference type="AlphaFoldDB" id="A0A9P0CX60"/>
<name>A0A9P0CX60_9CUCU</name>
<keyword evidence="3" id="KW-1185">Reference proteome</keyword>
<feature type="compositionally biased region" description="Basic and acidic residues" evidence="1">
    <location>
        <begin position="15"/>
        <end position="28"/>
    </location>
</feature>
<dbReference type="EMBL" id="OV651833">
    <property type="protein sequence ID" value="CAH1107470.1"/>
    <property type="molecule type" value="Genomic_DNA"/>
</dbReference>
<feature type="compositionally biased region" description="Basic and acidic residues" evidence="1">
    <location>
        <begin position="37"/>
        <end position="55"/>
    </location>
</feature>
<gene>
    <name evidence="2" type="ORF">PSYICH_LOCUS8131</name>
</gene>
<protein>
    <submittedName>
        <fullName evidence="2">Uncharacterized protein</fullName>
    </submittedName>
</protein>
<evidence type="ECO:0000256" key="1">
    <source>
        <dbReference type="SAM" id="MobiDB-lite"/>
    </source>
</evidence>
<evidence type="ECO:0000313" key="2">
    <source>
        <dbReference type="EMBL" id="CAH1107470.1"/>
    </source>
</evidence>
<accession>A0A9P0CX60</accession>
<evidence type="ECO:0000313" key="3">
    <source>
        <dbReference type="Proteomes" id="UP001153636"/>
    </source>
</evidence>
<dbReference type="Proteomes" id="UP001153636">
    <property type="component" value="Chromosome 21"/>
</dbReference>
<proteinExistence type="predicted"/>
<organism evidence="2 3">
    <name type="scientific">Psylliodes chrysocephalus</name>
    <dbReference type="NCBI Taxonomy" id="3402493"/>
    <lineage>
        <taxon>Eukaryota</taxon>
        <taxon>Metazoa</taxon>
        <taxon>Ecdysozoa</taxon>
        <taxon>Arthropoda</taxon>
        <taxon>Hexapoda</taxon>
        <taxon>Insecta</taxon>
        <taxon>Pterygota</taxon>
        <taxon>Neoptera</taxon>
        <taxon>Endopterygota</taxon>
        <taxon>Coleoptera</taxon>
        <taxon>Polyphaga</taxon>
        <taxon>Cucujiformia</taxon>
        <taxon>Chrysomeloidea</taxon>
        <taxon>Chrysomelidae</taxon>
        <taxon>Galerucinae</taxon>
        <taxon>Alticini</taxon>
        <taxon>Psylliodes</taxon>
    </lineage>
</organism>
<feature type="region of interest" description="Disordered" evidence="1">
    <location>
        <begin position="1"/>
        <end position="72"/>
    </location>
</feature>
<reference evidence="2" key="1">
    <citation type="submission" date="2022-01" db="EMBL/GenBank/DDBJ databases">
        <authorList>
            <person name="King R."/>
        </authorList>
    </citation>
    <scope>NUCLEOTIDE SEQUENCE</scope>
</reference>
<sequence>MSSMAQKILNLLKESNNETHAHEDKDDQSSEAPSLDEAVRKELFIDSDDSIRDPDFEQPGTSSGSESDEDVTIQIIQRQTTANREEQVIANNTNRARHNRGKKRAIKGDTRAVRQHRKEKRNTAQEYVNSKGKKRAARPCSLLNLAEISVEKMFLKKKDINSLLNIGLCGIIIEEQLMLLVYLKLRKTQYQDPVRLSQIKVNTA</sequence>